<dbReference type="PROSITE" id="PS50197">
    <property type="entry name" value="BEACH"/>
    <property type="match status" value="1"/>
</dbReference>
<feature type="domain" description="BEACH" evidence="2">
    <location>
        <begin position="1"/>
        <end position="99"/>
    </location>
</feature>
<evidence type="ECO:0000256" key="1">
    <source>
        <dbReference type="SAM" id="MobiDB-lite"/>
    </source>
</evidence>
<evidence type="ECO:0000259" key="2">
    <source>
        <dbReference type="PROSITE" id="PS50197"/>
    </source>
</evidence>
<reference evidence="3" key="1">
    <citation type="submission" date="2014-09" db="EMBL/GenBank/DDBJ databases">
        <title>Genome sequence of the luminous mushroom Mycena chlorophos for searching fungal bioluminescence genes.</title>
        <authorList>
            <person name="Tanaka Y."/>
            <person name="Kasuga D."/>
            <person name="Oba Y."/>
            <person name="Hase S."/>
            <person name="Sato K."/>
            <person name="Oba Y."/>
            <person name="Sakakibara Y."/>
        </authorList>
    </citation>
    <scope>NUCLEOTIDE SEQUENCE</scope>
</reference>
<accession>A0ABQ0LG62</accession>
<feature type="compositionally biased region" description="Acidic residues" evidence="1">
    <location>
        <begin position="292"/>
        <end position="303"/>
    </location>
</feature>
<dbReference type="Proteomes" id="UP000815677">
    <property type="component" value="Unassembled WGS sequence"/>
</dbReference>
<feature type="region of interest" description="Disordered" evidence="1">
    <location>
        <begin position="60"/>
        <end position="88"/>
    </location>
</feature>
<protein>
    <recommendedName>
        <fullName evidence="2">BEACH domain-containing protein</fullName>
    </recommendedName>
</protein>
<keyword evidence="4" id="KW-1185">Reference proteome</keyword>
<dbReference type="EMBL" id="DF846172">
    <property type="protein sequence ID" value="GAT50041.1"/>
    <property type="molecule type" value="Genomic_DNA"/>
</dbReference>
<feature type="region of interest" description="Disordered" evidence="1">
    <location>
        <begin position="237"/>
        <end position="408"/>
    </location>
</feature>
<organism evidence="3 4">
    <name type="scientific">Mycena chlorophos</name>
    <name type="common">Agaric fungus</name>
    <name type="synonym">Agaricus chlorophos</name>
    <dbReference type="NCBI Taxonomy" id="658473"/>
    <lineage>
        <taxon>Eukaryota</taxon>
        <taxon>Fungi</taxon>
        <taxon>Dikarya</taxon>
        <taxon>Basidiomycota</taxon>
        <taxon>Agaricomycotina</taxon>
        <taxon>Agaricomycetes</taxon>
        <taxon>Agaricomycetidae</taxon>
        <taxon>Agaricales</taxon>
        <taxon>Marasmiineae</taxon>
        <taxon>Mycenaceae</taxon>
        <taxon>Mycena</taxon>
    </lineage>
</organism>
<sequence length="647" mass="69645">MDVDPWSGRRVHFGPSGRLAEYREVRDLTRDDWLDLLVQRIVPDAQPLDCVAEEAGAFPSDEGVEGVAGDPRNSRAVQWSKDVSGGAPAQVRVEEHEGMIENRLDPGFQAPGLGEGVLRKRYLLEGRDSRFVAVMAHGLQAPPRPKPGSLRDRNAAFEKPNASADNNTAPPQLCPKVDLARMEPKPPSLKTPPAGSAGLPSLLVQLLAKTSYEMRPGCLQATRKSRLAGSKDRMAALQGRGGYGAPPPPVAPKPVVETGKKWLPPKREGSVERKEETAGDGDEEKDKPKGDAEDEANEPEEVDPANAAQPPSRLRRLQQARPLLSRSPWISPPMPTQTPSSLGFEPSTTRRRFRSGYPSPSTDFSRNKHRRSLAYPTTKGDANAGCAASCCTTDEETTPPAPEPDPQPVLEQAEATEPAVVEQIVETADEKVVVVVKEEDVHPVLDLATPPAPAATAIAPSVATPQLRDETPEAEAEHDVVPRPVVETSVFVGRGSEYHSLRQSLSARSPRLTSLPLRVPGLVGVRASSPSQISVGEGNITSSSVVQAFAEEVWDAEIELEVDEDAIFGAPSISEPEPIVEVVVEPESAIIKQLQPAEDEGEEAAKKRRVMERMAKMGGLNRFAARLQESSLKTPVERQGTAGACAG</sequence>
<gene>
    <name evidence="3" type="ORF">MCHLO_07324</name>
</gene>
<name>A0ABQ0LG62_MYCCL</name>
<evidence type="ECO:0000313" key="3">
    <source>
        <dbReference type="EMBL" id="GAT50041.1"/>
    </source>
</evidence>
<evidence type="ECO:0000313" key="4">
    <source>
        <dbReference type="Proteomes" id="UP000815677"/>
    </source>
</evidence>
<feature type="compositionally biased region" description="Basic and acidic residues" evidence="1">
    <location>
        <begin position="265"/>
        <end position="277"/>
    </location>
</feature>
<proteinExistence type="predicted"/>
<dbReference type="InterPro" id="IPR000409">
    <property type="entry name" value="BEACH_dom"/>
</dbReference>